<keyword evidence="1" id="KW-0456">Lyase</keyword>
<dbReference type="Gene3D" id="3.20.20.140">
    <property type="entry name" value="Metal-dependent hydrolases"/>
    <property type="match status" value="1"/>
</dbReference>
<evidence type="ECO:0000313" key="4">
    <source>
        <dbReference type="EMBL" id="RYU95060.1"/>
    </source>
</evidence>
<dbReference type="InterPro" id="IPR032466">
    <property type="entry name" value="Metal_Hydrolase"/>
</dbReference>
<dbReference type="GO" id="GO:0016831">
    <property type="term" value="F:carboxy-lyase activity"/>
    <property type="evidence" value="ECO:0007669"/>
    <property type="project" value="InterPro"/>
</dbReference>
<dbReference type="SUPFAM" id="SSF51556">
    <property type="entry name" value="Metallo-dependent hydrolases"/>
    <property type="match status" value="1"/>
</dbReference>
<dbReference type="PANTHER" id="PTHR21240">
    <property type="entry name" value="2-AMINO-3-CARBOXYLMUCONATE-6-SEMIALDEHYDE DECARBOXYLASE"/>
    <property type="match status" value="1"/>
</dbReference>
<keyword evidence="5" id="KW-1185">Reference proteome</keyword>
<dbReference type="OrthoDB" id="5450317at2"/>
<keyword evidence="4" id="KW-0378">Hydrolase</keyword>
<proteinExistence type="predicted"/>
<dbReference type="RefSeq" id="WP_130021506.1">
    <property type="nucleotide sequence ID" value="NZ_SEWF01000018.1"/>
</dbReference>
<feature type="chain" id="PRO_5020660577" evidence="2">
    <location>
        <begin position="26"/>
        <end position="332"/>
    </location>
</feature>
<dbReference type="EMBL" id="SEWF01000018">
    <property type="protein sequence ID" value="RYU95060.1"/>
    <property type="molecule type" value="Genomic_DNA"/>
</dbReference>
<feature type="domain" description="Amidohydrolase-related" evidence="3">
    <location>
        <begin position="35"/>
        <end position="326"/>
    </location>
</feature>
<evidence type="ECO:0000313" key="5">
    <source>
        <dbReference type="Proteomes" id="UP000293162"/>
    </source>
</evidence>
<comment type="caution">
    <text evidence="4">The sequence shown here is derived from an EMBL/GenBank/DDBJ whole genome shotgun (WGS) entry which is preliminary data.</text>
</comment>
<feature type="signal peptide" evidence="2">
    <location>
        <begin position="1"/>
        <end position="25"/>
    </location>
</feature>
<name>A0A4V1ZD63_9BACT</name>
<dbReference type="InterPro" id="IPR006680">
    <property type="entry name" value="Amidohydro-rel"/>
</dbReference>
<keyword evidence="2" id="KW-0732">Signal</keyword>
<evidence type="ECO:0000256" key="1">
    <source>
        <dbReference type="ARBA" id="ARBA00023239"/>
    </source>
</evidence>
<organism evidence="4 5">
    <name type="scientific">Emticicia agri</name>
    <dbReference type="NCBI Taxonomy" id="2492393"/>
    <lineage>
        <taxon>Bacteria</taxon>
        <taxon>Pseudomonadati</taxon>
        <taxon>Bacteroidota</taxon>
        <taxon>Cytophagia</taxon>
        <taxon>Cytophagales</taxon>
        <taxon>Leadbetterellaceae</taxon>
        <taxon>Emticicia</taxon>
    </lineage>
</organism>
<reference evidence="4 5" key="1">
    <citation type="submission" date="2019-02" db="EMBL/GenBank/DDBJ databases">
        <title>Bacterial novel species Emticicia sp. 17J42-9 isolated from soil.</title>
        <authorList>
            <person name="Jung H.-Y."/>
        </authorList>
    </citation>
    <scope>NUCLEOTIDE SEQUENCE [LARGE SCALE GENOMIC DNA]</scope>
    <source>
        <strain evidence="4 5">17J42-9</strain>
    </source>
</reference>
<evidence type="ECO:0000259" key="3">
    <source>
        <dbReference type="Pfam" id="PF04909"/>
    </source>
</evidence>
<gene>
    <name evidence="4" type="ORF">EWM59_13490</name>
</gene>
<evidence type="ECO:0000256" key="2">
    <source>
        <dbReference type="SAM" id="SignalP"/>
    </source>
</evidence>
<dbReference type="Proteomes" id="UP000293162">
    <property type="component" value="Unassembled WGS sequence"/>
</dbReference>
<dbReference type="Pfam" id="PF04909">
    <property type="entry name" value="Amidohydro_2"/>
    <property type="match status" value="1"/>
</dbReference>
<dbReference type="AlphaFoldDB" id="A0A4V1ZD63"/>
<dbReference type="GO" id="GO:0016787">
    <property type="term" value="F:hydrolase activity"/>
    <property type="evidence" value="ECO:0007669"/>
    <property type="project" value="UniProtKB-KW"/>
</dbReference>
<accession>A0A4V1ZD63</accession>
<sequence length="332" mass="37028">MRQKLNIQPLFIMLACASLTFSGHAQETKKHLPIIDVHVHAMKVNPAFANDLCPWFLKNMPGSDPKQPAPSFLSNGCADPLKAAKSDKEMQDALLGTAERLNIIMVASGDATILHNWHKAAPNRIIPSIGISNPKEMTVKAFEDSLSKGFYKVMGEVAPQYQGMSPSDMSLDEYFGVAEKLGVPVGIHMGTGGNGMANITAPKYRASLGRPFLLEDMLARHPKLKIWVMHAGYPMIDEMIALMGANAYVYVDLAGFIWSYPLEEIHAYLQRLIQAGFGKRIMYGTDLMIWPKLLETSINVIESANYLSEEQKRDIFFNNAVRFFNLDESKFK</sequence>
<dbReference type="PROSITE" id="PS51257">
    <property type="entry name" value="PROKAR_LIPOPROTEIN"/>
    <property type="match status" value="1"/>
</dbReference>
<dbReference type="InterPro" id="IPR032465">
    <property type="entry name" value="ACMSD"/>
</dbReference>
<protein>
    <submittedName>
        <fullName evidence="4">Amidohydrolase</fullName>
    </submittedName>
</protein>